<keyword evidence="2" id="KW-1185">Reference proteome</keyword>
<protein>
    <submittedName>
        <fullName evidence="1">Methyl-accepting chemotaxis protein</fullName>
    </submittedName>
</protein>
<reference evidence="1" key="1">
    <citation type="submission" date="2017-10" db="EMBL/GenBank/DDBJ databases">
        <title>Genome sequence of cellulolytic Lachnospiraceae bacterium XHS1971 isolated from hotspring sediment.</title>
        <authorList>
            <person name="Vasudevan G."/>
            <person name="Joshi A.J."/>
            <person name="Hivarkar S."/>
            <person name="Lanjekar V.B."/>
            <person name="Dhakephalkar P.K."/>
            <person name="Dagar S."/>
        </authorList>
    </citation>
    <scope>NUCLEOTIDE SEQUENCE</scope>
    <source>
        <strain evidence="1">XHS1971</strain>
    </source>
</reference>
<gene>
    <name evidence="1" type="ORF">CS063_14240</name>
</gene>
<comment type="caution">
    <text evidence="1">The sequence shown here is derived from an EMBL/GenBank/DDBJ whole genome shotgun (WGS) entry which is preliminary data.</text>
</comment>
<sequence>MLSLKSIKTKLVLSFGILLVWICIGLSIIAYRVSANAITTNIDVSLSEIATRDANVVKMGIELQLNTLEALAESHWMKDSTLTVDERLDLLKDEVSRSNHISMFIADKQGNTKDTKGQMGNVSDKAFFQRALAGERNVSDPSISNIDGSLTLYYAVPIREGKTVKEVLVIARDGNVLSDFINSMAYGEKGETFMLNKEGTLVAHKDKSMVRDMYNVNEALEKDPSLKGLVELHELMTKGETGAREYTFKGEERYAGYAQVQGTNWFLATVAPKDEVMHKVSELSLAMFGISILFLVISIILTLLIANNIANPIKVVSSFLEKVATGDFRGSISEKDLNRKDEVGVLFHSVKSMQQSIKDTIYEVMRESTNISQGLIAINKEMGELNISIEEISGTTEELSTATEETAASSEEMSATSSEIGKAVESIATKAQAGAITVNNINNTSKNMKSNAVASKEDAISIYTKTKENLQTAIEKSKAVNQIDELSGCILEITAQTNLVALNAAIEAARAGEAGKGFAVVAEEIKKLSESSKQSAISIQDVTKIILEAVNNLSVSSAEIMKFIDQKVLKDYDTLVSTSENYSKDAWVINDMVTDFSATSEELLASIHNMERAIEEIASAAGEQSQGATNIAEEVSGITIKSDNVVRLTETARSKSERLVQVVSKFKI</sequence>
<dbReference type="EMBL" id="PEDL01000019">
    <property type="protein sequence ID" value="PHV69750.1"/>
    <property type="molecule type" value="Genomic_DNA"/>
</dbReference>
<proteinExistence type="predicted"/>
<evidence type="ECO:0000313" key="2">
    <source>
        <dbReference type="Proteomes" id="UP000224460"/>
    </source>
</evidence>
<dbReference type="Proteomes" id="UP000224460">
    <property type="component" value="Unassembled WGS sequence"/>
</dbReference>
<evidence type="ECO:0000313" key="1">
    <source>
        <dbReference type="EMBL" id="PHV69750.1"/>
    </source>
</evidence>
<accession>A0AC61D908</accession>
<organism evidence="1 2">
    <name type="scientific">Sporanaerobium hydrogeniformans</name>
    <dbReference type="NCBI Taxonomy" id="3072179"/>
    <lineage>
        <taxon>Bacteria</taxon>
        <taxon>Bacillati</taxon>
        <taxon>Bacillota</taxon>
        <taxon>Clostridia</taxon>
        <taxon>Lachnospirales</taxon>
        <taxon>Lachnospiraceae</taxon>
        <taxon>Sporanaerobium</taxon>
    </lineage>
</organism>
<name>A0AC61D908_9FIRM</name>